<evidence type="ECO:0000256" key="1">
    <source>
        <dbReference type="ARBA" id="ARBA00022553"/>
    </source>
</evidence>
<sequence length="119" mass="13279">MSKILVVDDVPSELEMIGRILKKAGMEVVVATNGEEAIARIQETAPDLVILDVIMPRMNGFEVIRELRGDRKTSKLPVVFCSQKNTEIDKTWGMDLGADAYITKPVDPQQLVNIVERLL</sequence>
<protein>
    <submittedName>
        <fullName evidence="5">Response regulator</fullName>
    </submittedName>
</protein>
<dbReference type="RefSeq" id="WP_207089763.1">
    <property type="nucleotide sequence ID" value="NZ_JAFLQW010000525.1"/>
</dbReference>
<dbReference type="Gene3D" id="3.40.50.2300">
    <property type="match status" value="1"/>
</dbReference>
<keyword evidence="2" id="KW-0902">Two-component regulatory system</keyword>
<feature type="domain" description="Response regulatory" evidence="4">
    <location>
        <begin position="3"/>
        <end position="119"/>
    </location>
</feature>
<keyword evidence="1 3" id="KW-0597">Phosphoprotein</keyword>
<evidence type="ECO:0000259" key="4">
    <source>
        <dbReference type="PROSITE" id="PS50110"/>
    </source>
</evidence>
<evidence type="ECO:0000313" key="6">
    <source>
        <dbReference type="Proteomes" id="UP000664844"/>
    </source>
</evidence>
<reference evidence="5 6" key="1">
    <citation type="submission" date="2021-03" db="EMBL/GenBank/DDBJ databases">
        <title>Metabolic Capacity of the Antarctic Cyanobacterium Phormidium pseudopriestleyi that Sustains Oxygenic Photosynthesis in the Presence of Hydrogen Sulfide.</title>
        <authorList>
            <person name="Lumian J.E."/>
            <person name="Jungblut A.D."/>
            <person name="Dillon M.L."/>
            <person name="Hawes I."/>
            <person name="Doran P.T."/>
            <person name="Mackey T.J."/>
            <person name="Dick G.J."/>
            <person name="Grettenberger C.L."/>
            <person name="Sumner D.Y."/>
        </authorList>
    </citation>
    <scope>NUCLEOTIDE SEQUENCE [LARGE SCALE GENOMIC DNA]</scope>
    <source>
        <strain evidence="5 6">FRX01</strain>
    </source>
</reference>
<dbReference type="PROSITE" id="PS50110">
    <property type="entry name" value="RESPONSE_REGULATORY"/>
    <property type="match status" value="1"/>
</dbReference>
<dbReference type="InterPro" id="IPR001789">
    <property type="entry name" value="Sig_transdc_resp-reg_receiver"/>
</dbReference>
<keyword evidence="6" id="KW-1185">Reference proteome</keyword>
<gene>
    <name evidence="5" type="ORF">J0895_20000</name>
</gene>
<dbReference type="SUPFAM" id="SSF52172">
    <property type="entry name" value="CheY-like"/>
    <property type="match status" value="1"/>
</dbReference>
<dbReference type="Proteomes" id="UP000664844">
    <property type="component" value="Unassembled WGS sequence"/>
</dbReference>
<organism evidence="5 6">
    <name type="scientific">Phormidium pseudopriestleyi FRX01</name>
    <dbReference type="NCBI Taxonomy" id="1759528"/>
    <lineage>
        <taxon>Bacteria</taxon>
        <taxon>Bacillati</taxon>
        <taxon>Cyanobacteriota</taxon>
        <taxon>Cyanophyceae</taxon>
        <taxon>Oscillatoriophycideae</taxon>
        <taxon>Oscillatoriales</taxon>
        <taxon>Oscillatoriaceae</taxon>
        <taxon>Phormidium</taxon>
    </lineage>
</organism>
<feature type="modified residue" description="4-aspartylphosphate" evidence="3">
    <location>
        <position position="52"/>
    </location>
</feature>
<dbReference type="SMART" id="SM00448">
    <property type="entry name" value="REC"/>
    <property type="match status" value="1"/>
</dbReference>
<evidence type="ECO:0000313" key="5">
    <source>
        <dbReference type="EMBL" id="MBO0351317.1"/>
    </source>
</evidence>
<proteinExistence type="predicted"/>
<evidence type="ECO:0000256" key="2">
    <source>
        <dbReference type="ARBA" id="ARBA00023012"/>
    </source>
</evidence>
<evidence type="ECO:0000256" key="3">
    <source>
        <dbReference type="PROSITE-ProRule" id="PRU00169"/>
    </source>
</evidence>
<dbReference type="Pfam" id="PF00072">
    <property type="entry name" value="Response_reg"/>
    <property type="match status" value="1"/>
</dbReference>
<dbReference type="InterPro" id="IPR011006">
    <property type="entry name" value="CheY-like_superfamily"/>
</dbReference>
<comment type="caution">
    <text evidence="5">The sequence shown here is derived from an EMBL/GenBank/DDBJ whole genome shotgun (WGS) entry which is preliminary data.</text>
</comment>
<dbReference type="EMBL" id="JAFLQW010000525">
    <property type="protein sequence ID" value="MBO0351317.1"/>
    <property type="molecule type" value="Genomic_DNA"/>
</dbReference>
<dbReference type="PANTHER" id="PTHR44591">
    <property type="entry name" value="STRESS RESPONSE REGULATOR PROTEIN 1"/>
    <property type="match status" value="1"/>
</dbReference>
<dbReference type="PANTHER" id="PTHR44591:SF14">
    <property type="entry name" value="PROTEIN PILG"/>
    <property type="match status" value="1"/>
</dbReference>
<dbReference type="InterPro" id="IPR050595">
    <property type="entry name" value="Bact_response_regulator"/>
</dbReference>
<accession>A0ABS3FWY0</accession>
<name>A0ABS3FWY0_9CYAN</name>